<dbReference type="InterPro" id="IPR012334">
    <property type="entry name" value="Pectin_lyas_fold"/>
</dbReference>
<name>A0A0C5PVK1_9CAUD</name>
<evidence type="ECO:0000256" key="2">
    <source>
        <dbReference type="ARBA" id="ARBA00022717"/>
    </source>
</evidence>
<evidence type="ECO:0000256" key="3">
    <source>
        <dbReference type="ARBA" id="ARBA00022732"/>
    </source>
</evidence>
<evidence type="ECO:0000313" key="9">
    <source>
        <dbReference type="Proteomes" id="UP000032401"/>
    </source>
</evidence>
<sequence>MALAELVKVPSWIGTTLYSATGAVKRSLLSRLSDRISVRDFGATGDGVTDDTAAVQSALNWVASVSGRSLYFPDGTYKVSALVCTFAANTMQQRIYGPGRLRHSASSGDMLTIQDGMYCEIELNIIGDGYTLPLPDYTQADPTGCQQAVVLNSSRACSLKINAHGYPGRVLRTKSTRTIKLSFLRLSIVTGNDTCAQGMYLEGGADAWGCIEHGNCNWDYYGSVAKNLTDFSVVYMESGSKGGGDPCVHLDNVQNAHIGTLALGQNRTAPALRITGGRAITIQKALLGESTYGLEVIGSGTGQPYPQVTIHSLYVANADSGGVRFSNAINCEVKDFTFDGVPYGFVYFNLCRDISVNGHSRNPSIATHYAYPGSTLQNLHIRGKHYTAGSSTFCDFSAASSTENVWLWDTTVITTGYYVKVANDSSGVNAFGGNWSGSTLAGSPPITHRLQSIKGIAGINTRRTARVGTFSAGSASGTKLTVAHGLLNTPSEVFITVQDPADVVSAGSSGVLLYSKDSTNLVFKYSGATTLANDLSFLWTAKSEERAN</sequence>
<proteinExistence type="predicted"/>
<evidence type="ECO:0000313" key="8">
    <source>
        <dbReference type="EMBL" id="AJQ21092.1"/>
    </source>
</evidence>
<dbReference type="GO" id="GO:0098015">
    <property type="term" value="C:virus tail"/>
    <property type="evidence" value="ECO:0007669"/>
    <property type="project" value="UniProtKB-KW"/>
</dbReference>
<keyword evidence="2" id="KW-1235">Degradation of host cell envelope components during virus entry</keyword>
<dbReference type="EMBL" id="KP708986">
    <property type="protein sequence ID" value="AJQ21092.1"/>
    <property type="molecule type" value="Genomic_DNA"/>
</dbReference>
<evidence type="ECO:0000256" key="4">
    <source>
        <dbReference type="ARBA" id="ARBA00022844"/>
    </source>
</evidence>
<comment type="subcellular location">
    <subcellularLocation>
        <location evidence="1">Virion</location>
    </subcellularLocation>
</comment>
<dbReference type="GeneID" id="26631436"/>
<dbReference type="InterPro" id="IPR011050">
    <property type="entry name" value="Pectin_lyase_fold/virulence"/>
</dbReference>
<evidence type="ECO:0000256" key="5">
    <source>
        <dbReference type="ARBA" id="ARBA00023296"/>
    </source>
</evidence>
<protein>
    <recommendedName>
        <fullName evidence="7">Rhamnogalacturonase A/B/Epimerase-like pectate lyase domain-containing protein</fullName>
    </recommendedName>
</protein>
<dbReference type="KEGG" id="vg:26631436"/>
<dbReference type="Pfam" id="PF12708">
    <property type="entry name" value="Pect-lyase_RHGA_epim"/>
    <property type="match status" value="1"/>
</dbReference>
<evidence type="ECO:0000259" key="7">
    <source>
        <dbReference type="Pfam" id="PF12708"/>
    </source>
</evidence>
<keyword evidence="3" id="KW-1227">Viral tail protein</keyword>
<organism evidence="8 9">
    <name type="scientific">Klebsiella phage vB_KpnP_SU552A</name>
    <dbReference type="NCBI Taxonomy" id="1610835"/>
    <lineage>
        <taxon>Viruses</taxon>
        <taxon>Duplodnaviria</taxon>
        <taxon>Heunggongvirae</taxon>
        <taxon>Uroviricota</taxon>
        <taxon>Caudoviricetes</taxon>
        <taxon>Autographivirales</taxon>
        <taxon>Autoscriptoviridae</taxon>
        <taxon>Slopekvirinae</taxon>
        <taxon>Drulisvirus</taxon>
        <taxon>Drulisvirus SU552A</taxon>
    </lineage>
</organism>
<dbReference type="SUPFAM" id="SSF51126">
    <property type="entry name" value="Pectin lyase-like"/>
    <property type="match status" value="1"/>
</dbReference>
<dbReference type="InterPro" id="IPR024535">
    <property type="entry name" value="RHGA/B-epi-like_pectate_lyase"/>
</dbReference>
<evidence type="ECO:0000256" key="6">
    <source>
        <dbReference type="ARBA" id="ARBA00035731"/>
    </source>
</evidence>
<dbReference type="GO" id="GO:0098996">
    <property type="term" value="P:symbiont entry into host cell via disruption of host cell glycocalyx"/>
    <property type="evidence" value="ECO:0007669"/>
    <property type="project" value="UniProtKB-KW"/>
</dbReference>
<evidence type="ECO:0000256" key="1">
    <source>
        <dbReference type="ARBA" id="ARBA00004328"/>
    </source>
</evidence>
<dbReference type="Proteomes" id="UP000032401">
    <property type="component" value="Segment"/>
</dbReference>
<dbReference type="OrthoDB" id="705at10239"/>
<keyword evidence="4" id="KW-0946">Virion</keyword>
<reference evidence="8 9" key="1">
    <citation type="submission" date="2015-01" db="EMBL/GenBank/DDBJ databases">
        <title>A suggested new bacteriophage genus, Kp34likevirus, within the Autographivirinae subfamily of Podoviridae.</title>
        <authorList>
            <person name="Eriksson H."/>
            <person name="Maciejewska B."/>
            <person name="Latka A."/>
            <person name="Majkowska-Skrobek G."/>
            <person name="Hellstrand M."/>
            <person name="Melefors O."/>
            <person name="Wang J.-T."/>
            <person name="Kropinski A.M."/>
            <person name="Drulis-Kawa Z."/>
            <person name="Nilsson A.S."/>
        </authorList>
    </citation>
    <scope>NUCLEOTIDE SEQUENCE [LARGE SCALE GENOMIC DNA]</scope>
</reference>
<accession>A0A0C5PVK1</accession>
<dbReference type="Gene3D" id="2.160.20.10">
    <property type="entry name" value="Single-stranded right-handed beta-helix, Pectin lyase-like"/>
    <property type="match status" value="1"/>
</dbReference>
<keyword evidence="6" id="KW-1238">Degradation of host capsule during virus entry</keyword>
<gene>
    <name evidence="8" type="ORF">SU552A_54</name>
</gene>
<keyword evidence="5" id="KW-1160">Virus entry into host cell</keyword>
<feature type="domain" description="Rhamnogalacturonase A/B/Epimerase-like pectate lyase" evidence="7">
    <location>
        <begin position="36"/>
        <end position="83"/>
    </location>
</feature>
<dbReference type="GO" id="GO:0098994">
    <property type="term" value="P:symbiont entry into host cell via disruption of host cell envelope"/>
    <property type="evidence" value="ECO:0007669"/>
    <property type="project" value="UniProtKB-KW"/>
</dbReference>
<keyword evidence="9" id="KW-1185">Reference proteome</keyword>
<dbReference type="RefSeq" id="YP_009204843.1">
    <property type="nucleotide sequence ID" value="NC_028870.1"/>
</dbReference>